<accession>A0A1B8GU75</accession>
<keyword evidence="3" id="KW-0732">Signal</keyword>
<evidence type="ECO:0000256" key="1">
    <source>
        <dbReference type="SAM" id="Coils"/>
    </source>
</evidence>
<feature type="domain" description="Azaphilone pigments biosynthesis cluster protein L N-terminal" evidence="4">
    <location>
        <begin position="2"/>
        <end position="207"/>
    </location>
</feature>
<keyword evidence="1" id="KW-0175">Coiled coil</keyword>
<dbReference type="InterPro" id="IPR031348">
    <property type="entry name" value="PigL_N"/>
</dbReference>
<evidence type="ECO:0000256" key="3">
    <source>
        <dbReference type="SAM" id="SignalP"/>
    </source>
</evidence>
<dbReference type="Pfam" id="PF17111">
    <property type="entry name" value="PigL_N"/>
    <property type="match status" value="1"/>
</dbReference>
<proteinExistence type="predicted"/>
<evidence type="ECO:0000256" key="2">
    <source>
        <dbReference type="SAM" id="MobiDB-lite"/>
    </source>
</evidence>
<dbReference type="Proteomes" id="UP000091956">
    <property type="component" value="Unassembled WGS sequence"/>
</dbReference>
<evidence type="ECO:0000313" key="6">
    <source>
        <dbReference type="Proteomes" id="UP000091956"/>
    </source>
</evidence>
<dbReference type="AlphaFoldDB" id="A0A1B8GU75"/>
<dbReference type="EMBL" id="KV460213">
    <property type="protein sequence ID" value="OBT99381.1"/>
    <property type="molecule type" value="Genomic_DNA"/>
</dbReference>
<feature type="coiled-coil region" evidence="1">
    <location>
        <begin position="32"/>
        <end position="59"/>
    </location>
</feature>
<feature type="chain" id="PRO_5008609013" description="Azaphilone pigments biosynthesis cluster protein L N-terminal domain-containing protein" evidence="3">
    <location>
        <begin position="19"/>
        <end position="609"/>
    </location>
</feature>
<feature type="signal peptide" evidence="3">
    <location>
        <begin position="1"/>
        <end position="18"/>
    </location>
</feature>
<gene>
    <name evidence="5" type="ORF">VE01_02544</name>
</gene>
<sequence>MADPLSVTASLLALVTFAAKSTQSLHQLISSFKSSQRTIRGLKEELEALNEVLQSLHATISNGKVDLTSLTLPLTRCNQACQEFEAIVLKCTKHSSGTRRSLRDWTTLTYMGGDINAFKNMLGGYKSTIAIALGDANIRTTNVTISLLNEYNTMIANTTSDLKEHLQELDEKLQAISQGAQAFNVDNLEQQRIKEERESAQSCLDICIQVSAHIDDVQQNAFVNTAGTSANNQDSAAESKKFTLAEAVTNNTLTDCKLGLAQTTSQLREQLHRINEQMRSSSQLLTPSGEQAIEQERIREELRSVEQSLKICSEAAEKAVPDRIHVFEDVLMGDDGDQIIVATFGDLISAKRVTTGSRSRQFLGQMSDTSLQLLSQKISRGPLEVDVDRSTGSNSPFEGRYGTGRPLNPGRLASEKLGTLASINNLAVALRLQGKYVNSHLVRAEDDNDIPINPTGPIQKIIDSASAASNIQVNRAGVFDRALDSSPMTNFNPANLPGTVDIPGLSMAALSNHGFPSTYTPLSDYEPIVTPTYPFDTLVSTPNMQYVPPILAVSPHNSSTPIVPAAALSIHSAPSRPQRTRNLQVKPIEVPLSSLGSQFRHSKYEYDSD</sequence>
<evidence type="ECO:0000313" key="5">
    <source>
        <dbReference type="EMBL" id="OBT99381.1"/>
    </source>
</evidence>
<keyword evidence="6" id="KW-1185">Reference proteome</keyword>
<dbReference type="STRING" id="342668.A0A1B8GU75"/>
<dbReference type="GeneID" id="28835930"/>
<evidence type="ECO:0000259" key="4">
    <source>
        <dbReference type="Pfam" id="PF17111"/>
    </source>
</evidence>
<name>A0A1B8GU75_9PEZI</name>
<organism evidence="5 6">
    <name type="scientific">Pseudogymnoascus verrucosus</name>
    <dbReference type="NCBI Taxonomy" id="342668"/>
    <lineage>
        <taxon>Eukaryota</taxon>
        <taxon>Fungi</taxon>
        <taxon>Dikarya</taxon>
        <taxon>Ascomycota</taxon>
        <taxon>Pezizomycotina</taxon>
        <taxon>Leotiomycetes</taxon>
        <taxon>Thelebolales</taxon>
        <taxon>Thelebolaceae</taxon>
        <taxon>Pseudogymnoascus</taxon>
    </lineage>
</organism>
<reference evidence="6" key="2">
    <citation type="journal article" date="2018" name="Nat. Commun.">
        <title>Extreme sensitivity to ultraviolet light in the fungal pathogen causing white-nose syndrome of bats.</title>
        <authorList>
            <person name="Palmer J.M."/>
            <person name="Drees K.P."/>
            <person name="Foster J.T."/>
            <person name="Lindner D.L."/>
        </authorList>
    </citation>
    <scope>NUCLEOTIDE SEQUENCE [LARGE SCALE GENOMIC DNA]</scope>
    <source>
        <strain evidence="6">UAMH 10579</strain>
    </source>
</reference>
<feature type="region of interest" description="Disordered" evidence="2">
    <location>
        <begin position="388"/>
        <end position="409"/>
    </location>
</feature>
<reference evidence="5 6" key="1">
    <citation type="submission" date="2016-03" db="EMBL/GenBank/DDBJ databases">
        <title>Comparative genomics of Pseudogymnoascus destructans, the fungus causing white-nose syndrome of bats.</title>
        <authorList>
            <person name="Palmer J.M."/>
            <person name="Drees K.P."/>
            <person name="Foster J.T."/>
            <person name="Lindner D.L."/>
        </authorList>
    </citation>
    <scope>NUCLEOTIDE SEQUENCE [LARGE SCALE GENOMIC DNA]</scope>
    <source>
        <strain evidence="5 6">UAMH 10579</strain>
    </source>
</reference>
<dbReference type="RefSeq" id="XP_018133114.1">
    <property type="nucleotide sequence ID" value="XM_018272052.1"/>
</dbReference>
<feature type="coiled-coil region" evidence="1">
    <location>
        <begin position="148"/>
        <end position="175"/>
    </location>
</feature>
<dbReference type="OrthoDB" id="3546600at2759"/>
<protein>
    <recommendedName>
        <fullName evidence="4">Azaphilone pigments biosynthesis cluster protein L N-terminal domain-containing protein</fullName>
    </recommendedName>
</protein>